<protein>
    <submittedName>
        <fullName evidence="1">Uncharacterized protein</fullName>
    </submittedName>
</protein>
<reference evidence="1 2" key="2">
    <citation type="submission" date="2007-08" db="EMBL/GenBank/DDBJ databases">
        <authorList>
            <person name="Fulton L."/>
            <person name="Clifton S."/>
            <person name="Fulton B."/>
            <person name="Xu J."/>
            <person name="Minx P."/>
            <person name="Pepin K.H."/>
            <person name="Johnson M."/>
            <person name="Thiruvilangam P."/>
            <person name="Bhonagiri V."/>
            <person name="Nash W.E."/>
            <person name="Wang C."/>
            <person name="Mardis E.R."/>
            <person name="Wilson R.K."/>
        </authorList>
    </citation>
    <scope>NUCLEOTIDE SEQUENCE [LARGE SCALE GENOMIC DNA]</scope>
    <source>
        <strain evidence="1 2">DSM 753</strain>
    </source>
</reference>
<dbReference type="Proteomes" id="UP000003490">
    <property type="component" value="Unassembled WGS sequence"/>
</dbReference>
<name>A7VW83_9FIRM</name>
<evidence type="ECO:0000313" key="2">
    <source>
        <dbReference type="Proteomes" id="UP000003490"/>
    </source>
</evidence>
<reference evidence="1 2" key="1">
    <citation type="submission" date="2007-08" db="EMBL/GenBank/DDBJ databases">
        <title>Draft genome sequence of Clostridium leptum (DSM 753).</title>
        <authorList>
            <person name="Sudarsanam P."/>
            <person name="Ley R."/>
            <person name="Guruge J."/>
            <person name="Turnbaugh P.J."/>
            <person name="Mahowald M."/>
            <person name="Liep D."/>
            <person name="Gordon J."/>
        </authorList>
    </citation>
    <scope>NUCLEOTIDE SEQUENCE [LARGE SCALE GENOMIC DNA]</scope>
    <source>
        <strain evidence="1 2">DSM 753</strain>
    </source>
</reference>
<evidence type="ECO:0000313" key="1">
    <source>
        <dbReference type="EMBL" id="EDO60030.1"/>
    </source>
</evidence>
<organism evidence="1 2">
    <name type="scientific">[Clostridium] leptum DSM 753</name>
    <dbReference type="NCBI Taxonomy" id="428125"/>
    <lineage>
        <taxon>Bacteria</taxon>
        <taxon>Bacillati</taxon>
        <taxon>Bacillota</taxon>
        <taxon>Clostridia</taxon>
        <taxon>Eubacteriales</taxon>
        <taxon>Oscillospiraceae</taxon>
        <taxon>Oscillospiraceae incertae sedis</taxon>
    </lineage>
</organism>
<sequence>MIIEYKYLLFSLKEITISLEPYPSLLEHVYTEKT</sequence>
<proteinExistence type="predicted"/>
<accession>A7VW83</accession>
<dbReference type="EMBL" id="ABCB02000020">
    <property type="protein sequence ID" value="EDO60030.1"/>
    <property type="molecule type" value="Genomic_DNA"/>
</dbReference>
<comment type="caution">
    <text evidence="1">The sequence shown here is derived from an EMBL/GenBank/DDBJ whole genome shotgun (WGS) entry which is preliminary data.</text>
</comment>
<dbReference type="AlphaFoldDB" id="A7VW83"/>
<gene>
    <name evidence="1" type="ORF">CLOLEP_02847</name>
</gene>
<dbReference type="HOGENOM" id="CLU_3373056_0_0_9"/>